<dbReference type="Gene3D" id="3.30.420.10">
    <property type="entry name" value="Ribonuclease H-like superfamily/Ribonuclease H"/>
    <property type="match status" value="1"/>
</dbReference>
<dbReference type="InterPro" id="IPR052709">
    <property type="entry name" value="Transposase-MT_Hybrid"/>
</dbReference>
<dbReference type="EMBL" id="BGZK01000018">
    <property type="protein sequence ID" value="GBP05522.1"/>
    <property type="molecule type" value="Genomic_DNA"/>
</dbReference>
<feature type="region of interest" description="Disordered" evidence="1">
    <location>
        <begin position="103"/>
        <end position="124"/>
    </location>
</feature>
<organism evidence="2 3">
    <name type="scientific">Eumeta variegata</name>
    <name type="common">Bagworm moth</name>
    <name type="synonym">Eumeta japonica</name>
    <dbReference type="NCBI Taxonomy" id="151549"/>
    <lineage>
        <taxon>Eukaryota</taxon>
        <taxon>Metazoa</taxon>
        <taxon>Ecdysozoa</taxon>
        <taxon>Arthropoda</taxon>
        <taxon>Hexapoda</taxon>
        <taxon>Insecta</taxon>
        <taxon>Pterygota</taxon>
        <taxon>Neoptera</taxon>
        <taxon>Endopterygota</taxon>
        <taxon>Lepidoptera</taxon>
        <taxon>Glossata</taxon>
        <taxon>Ditrysia</taxon>
        <taxon>Tineoidea</taxon>
        <taxon>Psychidae</taxon>
        <taxon>Oiketicinae</taxon>
        <taxon>Eumeta</taxon>
    </lineage>
</organism>
<reference evidence="2 3" key="1">
    <citation type="journal article" date="2019" name="Commun. Biol.">
        <title>The bagworm genome reveals a unique fibroin gene that provides high tensile strength.</title>
        <authorList>
            <person name="Kono N."/>
            <person name="Nakamura H."/>
            <person name="Ohtoshi R."/>
            <person name="Tomita M."/>
            <person name="Numata K."/>
            <person name="Arakawa K."/>
        </authorList>
    </citation>
    <scope>NUCLEOTIDE SEQUENCE [LARGE SCALE GENOMIC DNA]</scope>
</reference>
<accession>A0A4C1STR2</accession>
<evidence type="ECO:0000256" key="1">
    <source>
        <dbReference type="SAM" id="MobiDB-lite"/>
    </source>
</evidence>
<name>A0A4C1STR2_EUMVA</name>
<proteinExistence type="predicted"/>
<dbReference type="PANTHER" id="PTHR46060">
    <property type="entry name" value="MARINER MOS1 TRANSPOSASE-LIKE PROTEIN"/>
    <property type="match status" value="1"/>
</dbReference>
<evidence type="ECO:0008006" key="4">
    <source>
        <dbReference type="Google" id="ProtNLM"/>
    </source>
</evidence>
<feature type="region of interest" description="Disordered" evidence="1">
    <location>
        <begin position="1"/>
        <end position="43"/>
    </location>
</feature>
<evidence type="ECO:0000313" key="2">
    <source>
        <dbReference type="EMBL" id="GBP05522.1"/>
    </source>
</evidence>
<gene>
    <name evidence="2" type="ORF">EVAR_3025_1</name>
</gene>
<dbReference type="GO" id="GO:0003676">
    <property type="term" value="F:nucleic acid binding"/>
    <property type="evidence" value="ECO:0007669"/>
    <property type="project" value="InterPro"/>
</dbReference>
<dbReference type="Proteomes" id="UP000299102">
    <property type="component" value="Unassembled WGS sequence"/>
</dbReference>
<dbReference type="InterPro" id="IPR036397">
    <property type="entry name" value="RNaseH_sf"/>
</dbReference>
<dbReference type="PANTHER" id="PTHR46060:SF1">
    <property type="entry name" value="MARINER MOS1 TRANSPOSASE-LIKE PROTEIN"/>
    <property type="match status" value="1"/>
</dbReference>
<comment type="caution">
    <text evidence="2">The sequence shown here is derived from an EMBL/GenBank/DDBJ whole genome shotgun (WGS) entry which is preliminary data.</text>
</comment>
<dbReference type="OrthoDB" id="10261439at2759"/>
<protein>
    <recommendedName>
        <fullName evidence="4">Histone-lysine N-methyltransferase SETMAR</fullName>
    </recommendedName>
</protein>
<sequence length="437" mass="49124">MAAPRRGALRSPEQFEPGPFQNEGNAFTQPPRLGSDNDASFVGKNEHAGHQIIGVAVTHGHSQPQRSHHCVEGLLSRNRTFYEEGNLQDTLGANTPPYGTVASWSAESKRERTSIKDGPPSGGPTTLVTNKMVKKSCHGHRSAITMAAIRDVGFEIFVHLPYSPDRAPNNFYIFPRLKEYLKRQRLVGDEAAFAIVQTSLRIQIHCVYVFAGLVDQQTRSRAIRLAHKTHVGTREKNSVANYLYDLVLKPVRRVYFSTSPVRAMAARPKRRCADSMAHMHTNDHVGSQPSRWRTSREVNEQASYQSRWSPSSMDTPNSSGITHWIENNRGRLVLTCVFCECVLLHRSSRPIFELQLNWPQSSTTVLWLHHNIWESRVGQVAIVGGPPTELMVKLRSSLTMLTLAEMLLHAPRLRLRAFQDSDLVHNARLLAQLRPAA</sequence>
<dbReference type="AlphaFoldDB" id="A0A4C1STR2"/>
<evidence type="ECO:0000313" key="3">
    <source>
        <dbReference type="Proteomes" id="UP000299102"/>
    </source>
</evidence>
<keyword evidence="3" id="KW-1185">Reference proteome</keyword>